<dbReference type="GO" id="GO:0005524">
    <property type="term" value="F:ATP binding"/>
    <property type="evidence" value="ECO:0007669"/>
    <property type="project" value="UniProtKB-KW"/>
</dbReference>
<dbReference type="PANTHER" id="PTHR35526">
    <property type="entry name" value="ANTI-SIGMA-F FACTOR RSBW-RELATED"/>
    <property type="match status" value="1"/>
</dbReference>
<dbReference type="Proteomes" id="UP000470470">
    <property type="component" value="Unassembled WGS sequence"/>
</dbReference>
<keyword evidence="4" id="KW-1185">Reference proteome</keyword>
<dbReference type="CDD" id="cd16936">
    <property type="entry name" value="HATPase_RsbW-like"/>
    <property type="match status" value="1"/>
</dbReference>
<evidence type="ECO:0000259" key="2">
    <source>
        <dbReference type="Pfam" id="PF13581"/>
    </source>
</evidence>
<accession>A0A7K3WI64</accession>
<dbReference type="Pfam" id="PF13581">
    <property type="entry name" value="HATPase_c_2"/>
    <property type="match status" value="1"/>
</dbReference>
<dbReference type="Gene3D" id="3.30.565.10">
    <property type="entry name" value="Histidine kinase-like ATPase, C-terminal domain"/>
    <property type="match status" value="1"/>
</dbReference>
<keyword evidence="1" id="KW-0723">Serine/threonine-protein kinase</keyword>
<dbReference type="InterPro" id="IPR050267">
    <property type="entry name" value="Anti-sigma-factor_SerPK"/>
</dbReference>
<dbReference type="InterPro" id="IPR003594">
    <property type="entry name" value="HATPase_dom"/>
</dbReference>
<dbReference type="PANTHER" id="PTHR35526:SF3">
    <property type="entry name" value="ANTI-SIGMA-F FACTOR RSBW"/>
    <property type="match status" value="1"/>
</dbReference>
<dbReference type="GO" id="GO:0004674">
    <property type="term" value="F:protein serine/threonine kinase activity"/>
    <property type="evidence" value="ECO:0007669"/>
    <property type="project" value="UniProtKB-KW"/>
</dbReference>
<dbReference type="AlphaFoldDB" id="A0A7K3WI64"/>
<keyword evidence="3" id="KW-0547">Nucleotide-binding</keyword>
<feature type="domain" description="Histidine kinase/HSP90-like ATPase" evidence="2">
    <location>
        <begin position="34"/>
        <end position="142"/>
    </location>
</feature>
<dbReference type="EMBL" id="JAAGWK010000021">
    <property type="protein sequence ID" value="NEL55193.1"/>
    <property type="molecule type" value="Genomic_DNA"/>
</dbReference>
<gene>
    <name evidence="3" type="ORF">G1H19_14435</name>
</gene>
<protein>
    <submittedName>
        <fullName evidence="3">ATP-binding protein</fullName>
    </submittedName>
</protein>
<evidence type="ECO:0000256" key="1">
    <source>
        <dbReference type="ARBA" id="ARBA00022527"/>
    </source>
</evidence>
<keyword evidence="1" id="KW-0808">Transferase</keyword>
<dbReference type="SUPFAM" id="SSF55874">
    <property type="entry name" value="ATPase domain of HSP90 chaperone/DNA topoisomerase II/histidine kinase"/>
    <property type="match status" value="1"/>
</dbReference>
<evidence type="ECO:0000313" key="3">
    <source>
        <dbReference type="EMBL" id="NEL55193.1"/>
    </source>
</evidence>
<keyword evidence="3" id="KW-0067">ATP-binding</keyword>
<keyword evidence="1" id="KW-0418">Kinase</keyword>
<comment type="caution">
    <text evidence="3">The sequence shown here is derived from an EMBL/GenBank/DDBJ whole genome shotgun (WGS) entry which is preliminary data.</text>
</comment>
<organism evidence="3 4">
    <name type="scientific">Goekera deserti</name>
    <dbReference type="NCBI Taxonomy" id="2497753"/>
    <lineage>
        <taxon>Bacteria</taxon>
        <taxon>Bacillati</taxon>
        <taxon>Actinomycetota</taxon>
        <taxon>Actinomycetes</taxon>
        <taxon>Geodermatophilales</taxon>
        <taxon>Geodermatophilaceae</taxon>
        <taxon>Goekera</taxon>
    </lineage>
</organism>
<dbReference type="InterPro" id="IPR036890">
    <property type="entry name" value="HATPase_C_sf"/>
</dbReference>
<reference evidence="3 4" key="1">
    <citation type="submission" date="2020-02" db="EMBL/GenBank/DDBJ databases">
        <title>The whole genome sequence of CPCC 205119.</title>
        <authorList>
            <person name="Jiang Z."/>
        </authorList>
    </citation>
    <scope>NUCLEOTIDE SEQUENCE [LARGE SCALE GENOMIC DNA]</scope>
    <source>
        <strain evidence="3 4">CPCC 205119</strain>
    </source>
</reference>
<sequence length="154" mass="16193">MAGRADRRLWSPAAAPAVGAGWSWSLARVSDLPRVRAELRRHLVGAGEHRDPDAVADATDQLVLAFDEMSSNALRHGGGGVVSSVRGCTGGWLVEVCDDDAHTSPTPAVDRDPSQGGLGLYLIAELAVDHGWQVRAGHKAVWAVLPWPAPAPPA</sequence>
<proteinExistence type="predicted"/>
<evidence type="ECO:0000313" key="4">
    <source>
        <dbReference type="Proteomes" id="UP000470470"/>
    </source>
</evidence>
<name>A0A7K3WI64_9ACTN</name>